<dbReference type="EMBL" id="JAUZEE010000005">
    <property type="protein sequence ID" value="MDP4301225.1"/>
    <property type="molecule type" value="Genomic_DNA"/>
</dbReference>
<evidence type="ECO:0000313" key="2">
    <source>
        <dbReference type="EMBL" id="MDP4301225.1"/>
    </source>
</evidence>
<evidence type="ECO:0000259" key="1">
    <source>
        <dbReference type="Pfam" id="PF13480"/>
    </source>
</evidence>
<comment type="caution">
    <text evidence="2">The sequence shown here is derived from an EMBL/GenBank/DDBJ whole genome shotgun (WGS) entry which is preliminary data.</text>
</comment>
<dbReference type="SUPFAM" id="SSF55729">
    <property type="entry name" value="Acyl-CoA N-acyltransferases (Nat)"/>
    <property type="match status" value="1"/>
</dbReference>
<organism evidence="2 3">
    <name type="scientific">Leptothrix discophora</name>
    <dbReference type="NCBI Taxonomy" id="89"/>
    <lineage>
        <taxon>Bacteria</taxon>
        <taxon>Pseudomonadati</taxon>
        <taxon>Pseudomonadota</taxon>
        <taxon>Betaproteobacteria</taxon>
        <taxon>Burkholderiales</taxon>
        <taxon>Sphaerotilaceae</taxon>
        <taxon>Leptothrix</taxon>
    </lineage>
</organism>
<dbReference type="EC" id="2.3.1.-" evidence="2"/>
<name>A0ABT9G409_LEPDI</name>
<proteinExistence type="predicted"/>
<gene>
    <name evidence="2" type="ORF">Q8X39_11300</name>
</gene>
<dbReference type="InterPro" id="IPR038740">
    <property type="entry name" value="BioF2-like_GNAT_dom"/>
</dbReference>
<keyword evidence="3" id="KW-1185">Reference proteome</keyword>
<sequence>MSARTGVAGLPFTHEVALMGPDDARLSPDLPPPAEPALTLRVTLAPLRRDDAATMAALAHDWRALHRAARASVFLDWDWMAAWLAMLPAGLSVHVLRAEDLAGGSLTRHGSPACGLALLVPQVRRRWGLPVCTTWHLHATGDATLDALTIEHNDFLVDRHGADAIRAAMRSHWLDATRGPRELSLPGVAESVLADDVAGLDRREQVRETWSVDLDAVRDTDGGYLRLLSSNLRQQVRRSIKAYEAVGKLRLEPAASVEQALDWLDRLAALHQARWTAKGHPGAFANPGFVAFHQRLIRAMWADGRAMVLALRAGEHEAGYLYSLAGHGRVCFYQGGFDYDGPGQSVRPGYVAHALAVALHAKQGHAVYDFLMGEARYKRSMSTDTGALAWRVLTTRDWPLRLEAGLRALKGLKGVQALKAGAMSALGRSRSRRAPHAD</sequence>
<accession>A0ABT9G409</accession>
<reference evidence="2 3" key="1">
    <citation type="submission" date="2023-08" db="EMBL/GenBank/DDBJ databases">
        <authorList>
            <person name="Roldan D.M."/>
            <person name="Menes R.J."/>
        </authorList>
    </citation>
    <scope>NUCLEOTIDE SEQUENCE [LARGE SCALE GENOMIC DNA]</scope>
    <source>
        <strain evidence="2 3">CCM 2812</strain>
    </source>
</reference>
<feature type="domain" description="BioF2-like acetyltransferase" evidence="1">
    <location>
        <begin position="230"/>
        <end position="379"/>
    </location>
</feature>
<keyword evidence="2" id="KW-0808">Transferase</keyword>
<dbReference type="GO" id="GO:0016746">
    <property type="term" value="F:acyltransferase activity"/>
    <property type="evidence" value="ECO:0007669"/>
    <property type="project" value="UniProtKB-KW"/>
</dbReference>
<dbReference type="Proteomes" id="UP001235760">
    <property type="component" value="Unassembled WGS sequence"/>
</dbReference>
<dbReference type="InterPro" id="IPR016181">
    <property type="entry name" value="Acyl_CoA_acyltransferase"/>
</dbReference>
<evidence type="ECO:0000313" key="3">
    <source>
        <dbReference type="Proteomes" id="UP001235760"/>
    </source>
</evidence>
<dbReference type="RefSeq" id="WP_305749774.1">
    <property type="nucleotide sequence ID" value="NZ_JAUZEE010000005.1"/>
</dbReference>
<keyword evidence="2" id="KW-0012">Acyltransferase</keyword>
<dbReference type="Pfam" id="PF13480">
    <property type="entry name" value="Acetyltransf_6"/>
    <property type="match status" value="1"/>
</dbReference>
<protein>
    <submittedName>
        <fullName evidence="2">GNAT family N-acetyltransferase</fullName>
        <ecNumber evidence="2">2.3.1.-</ecNumber>
    </submittedName>
</protein>